<keyword evidence="7" id="KW-0479">Metal-binding</keyword>
<dbReference type="PROSITE" id="PS00132">
    <property type="entry name" value="CARBOXYPEPT_ZN_1"/>
    <property type="match status" value="1"/>
</dbReference>
<dbReference type="Proteomes" id="UP000092462">
    <property type="component" value="Unassembled WGS sequence"/>
</dbReference>
<dbReference type="Pfam" id="PF02244">
    <property type="entry name" value="Propep_M14"/>
    <property type="match status" value="1"/>
</dbReference>
<feature type="domain" description="Peptidase M14" evidence="15">
    <location>
        <begin position="99"/>
        <end position="380"/>
    </location>
</feature>
<evidence type="ECO:0000256" key="12">
    <source>
        <dbReference type="ARBA" id="ARBA00023157"/>
    </source>
</evidence>
<evidence type="ECO:0000256" key="2">
    <source>
        <dbReference type="ARBA" id="ARBA00004613"/>
    </source>
</evidence>
<organism evidence="16 17">
    <name type="scientific">Phlebotomus papatasi</name>
    <name type="common">Sandfly</name>
    <dbReference type="NCBI Taxonomy" id="29031"/>
    <lineage>
        <taxon>Eukaryota</taxon>
        <taxon>Metazoa</taxon>
        <taxon>Ecdysozoa</taxon>
        <taxon>Arthropoda</taxon>
        <taxon>Hexapoda</taxon>
        <taxon>Insecta</taxon>
        <taxon>Pterygota</taxon>
        <taxon>Neoptera</taxon>
        <taxon>Endopterygota</taxon>
        <taxon>Diptera</taxon>
        <taxon>Nematocera</taxon>
        <taxon>Psychodoidea</taxon>
        <taxon>Psychodidae</taxon>
        <taxon>Phlebotomus</taxon>
        <taxon>Phlebotomus</taxon>
    </lineage>
</organism>
<evidence type="ECO:0000313" key="17">
    <source>
        <dbReference type="Proteomes" id="UP000092462"/>
    </source>
</evidence>
<evidence type="ECO:0000256" key="13">
    <source>
        <dbReference type="ARBA" id="ARBA00057299"/>
    </source>
</evidence>
<keyword evidence="12" id="KW-1015">Disulfide bond</keyword>
<evidence type="ECO:0000256" key="9">
    <source>
        <dbReference type="ARBA" id="ARBA00022801"/>
    </source>
</evidence>
<dbReference type="PANTHER" id="PTHR11705">
    <property type="entry name" value="PROTEASE FAMILY M14 CARBOXYPEPTIDASE A,B"/>
    <property type="match status" value="1"/>
</dbReference>
<dbReference type="InterPro" id="IPR036990">
    <property type="entry name" value="M14A-like_propep"/>
</dbReference>
<dbReference type="GO" id="GO:0004181">
    <property type="term" value="F:metallocarboxypeptidase activity"/>
    <property type="evidence" value="ECO:0007669"/>
    <property type="project" value="InterPro"/>
</dbReference>
<evidence type="ECO:0000256" key="1">
    <source>
        <dbReference type="ARBA" id="ARBA00001947"/>
    </source>
</evidence>
<dbReference type="SUPFAM" id="SSF53187">
    <property type="entry name" value="Zn-dependent exopeptidases"/>
    <property type="match status" value="2"/>
</dbReference>
<dbReference type="Gene3D" id="3.40.630.10">
    <property type="entry name" value="Zn peptidases"/>
    <property type="match status" value="2"/>
</dbReference>
<dbReference type="PANTHER" id="PTHR11705:SF153">
    <property type="entry name" value="ZINC CARBOXYPEPTIDASE A 1-LIKE PROTEIN"/>
    <property type="match status" value="1"/>
</dbReference>
<dbReference type="Gene3D" id="3.30.70.340">
    <property type="entry name" value="Metallocarboxypeptidase-like"/>
    <property type="match status" value="1"/>
</dbReference>
<reference evidence="16" key="1">
    <citation type="submission" date="2022-08" db="UniProtKB">
        <authorList>
            <consortium name="EnsemblMetazoa"/>
        </authorList>
    </citation>
    <scope>IDENTIFICATION</scope>
    <source>
        <strain evidence="16">Israel</strain>
    </source>
</reference>
<dbReference type="GO" id="GO:0005615">
    <property type="term" value="C:extracellular space"/>
    <property type="evidence" value="ECO:0007669"/>
    <property type="project" value="TreeGrafter"/>
</dbReference>
<dbReference type="FunFam" id="3.40.630.10:FF:000040">
    <property type="entry name" value="zinc carboxypeptidase"/>
    <property type="match status" value="1"/>
</dbReference>
<dbReference type="GO" id="GO:0008270">
    <property type="term" value="F:zinc ion binding"/>
    <property type="evidence" value="ECO:0007669"/>
    <property type="project" value="InterPro"/>
</dbReference>
<comment type="function">
    <text evidence="13">Involved in the digestion of the blood meal.</text>
</comment>
<feature type="domain" description="Peptidase M14" evidence="15">
    <location>
        <begin position="377"/>
        <end position="566"/>
    </location>
</feature>
<keyword evidence="4" id="KW-0964">Secreted</keyword>
<dbReference type="SMART" id="SM00631">
    <property type="entry name" value="Zn_pept"/>
    <property type="match status" value="2"/>
</dbReference>
<evidence type="ECO:0000256" key="10">
    <source>
        <dbReference type="ARBA" id="ARBA00022833"/>
    </source>
</evidence>
<feature type="active site" description="Proton donor/acceptor" evidence="14">
    <location>
        <position position="359"/>
    </location>
</feature>
<comment type="subcellular location">
    <subcellularLocation>
        <location evidence="2">Secreted</location>
    </subcellularLocation>
</comment>
<keyword evidence="5" id="KW-0121">Carboxypeptidase</keyword>
<keyword evidence="8" id="KW-0732">Signal</keyword>
<dbReference type="InterPro" id="IPR000834">
    <property type="entry name" value="Peptidase_M14"/>
</dbReference>
<comment type="similarity">
    <text evidence="3 14">Belongs to the peptidase M14 family.</text>
</comment>
<name>A0A1B0DDQ7_PHLPP</name>
<dbReference type="EMBL" id="AJVK01032165">
    <property type="status" value="NOT_ANNOTATED_CDS"/>
    <property type="molecule type" value="Genomic_DNA"/>
</dbReference>
<dbReference type="VEuPathDB" id="VectorBase:PPAPM1_005290"/>
<dbReference type="Pfam" id="PF00246">
    <property type="entry name" value="Peptidase_M14"/>
    <property type="match status" value="2"/>
</dbReference>
<evidence type="ECO:0000256" key="4">
    <source>
        <dbReference type="ARBA" id="ARBA00022525"/>
    </source>
</evidence>
<dbReference type="InterPro" id="IPR057246">
    <property type="entry name" value="CARBOXYPEPT_ZN_1"/>
</dbReference>
<evidence type="ECO:0000256" key="11">
    <source>
        <dbReference type="ARBA" id="ARBA00023049"/>
    </source>
</evidence>
<keyword evidence="11" id="KW-0482">Metalloprotease</keyword>
<dbReference type="EnsemblMetazoa" id="PPAI006030-RA">
    <property type="protein sequence ID" value="PPAI006030-PA"/>
    <property type="gene ID" value="PPAI006030"/>
</dbReference>
<dbReference type="PRINTS" id="PR00765">
    <property type="entry name" value="CRBOXYPTASEA"/>
</dbReference>
<comment type="cofactor">
    <cofactor evidence="1">
        <name>Zn(2+)</name>
        <dbReference type="ChEBI" id="CHEBI:29105"/>
    </cofactor>
</comment>
<evidence type="ECO:0000313" key="16">
    <source>
        <dbReference type="EnsemblMetazoa" id="PPAI006030-PA"/>
    </source>
</evidence>
<dbReference type="InterPro" id="IPR003146">
    <property type="entry name" value="M14A_act_pep"/>
</dbReference>
<sequence>MKFVILGILIAFVVADPARFDNYRVYSVSVESEDNLKVLRSVNRGLNGYDFLVEPRILGDTADIIVPPHLQNDFEQLAKKHELKVELVIPDLQHFDVNEYHSTEHINEWLYYLAEQYPEVQIIRGGSTFEGRDIIGININRRGDDSPGIFIESNIHAREWITSASTVWMINKLLTATENEPEYKDLADNINWYIFPVVNVDGYEYSRDVYRMWRKTRSRQGFICHGVDPNRNWDTYWQTGGTGASDNMCDGDFGGPEAFSEIETETLSDYILSIQDKLNIYISFHSAAELLLFPWGHTSDPVPGFEDFNTIAQTTVDALRERHGTQYRFGSINQAIYPATGGSIDWVFLRLGILSYCYEFRSRNTATEIKDLADNINWYIFPIINVDGYEYTRNVYRMWRKTRSQQGLICNGVDPNRNWDVYWEKGGIGSSANMCDGSFAGPEAFSEIETKSLSEYILSLADNLNFYISFHSAANMLLFPWATINALHARHGTNYTYGPVYSTIYPTTGISSDWVHYALGIPGFTYEFRNRNTATGENYGFLAPPEEIQPNAEEVLDSLVALVQKATELGYMTPNAPGRRQ</sequence>
<dbReference type="SUPFAM" id="SSF54897">
    <property type="entry name" value="Protease propeptides/inhibitors"/>
    <property type="match status" value="1"/>
</dbReference>
<dbReference type="AlphaFoldDB" id="A0A1B0DDQ7"/>
<evidence type="ECO:0000259" key="15">
    <source>
        <dbReference type="PROSITE" id="PS52035"/>
    </source>
</evidence>
<dbReference type="PROSITE" id="PS52035">
    <property type="entry name" value="PEPTIDASE_M14"/>
    <property type="match status" value="2"/>
</dbReference>
<dbReference type="GO" id="GO:0006508">
    <property type="term" value="P:proteolysis"/>
    <property type="evidence" value="ECO:0007669"/>
    <property type="project" value="UniProtKB-KW"/>
</dbReference>
<keyword evidence="10" id="KW-0862">Zinc</keyword>
<evidence type="ECO:0000256" key="6">
    <source>
        <dbReference type="ARBA" id="ARBA00022670"/>
    </source>
</evidence>
<accession>A0A1B0DDQ7</accession>
<evidence type="ECO:0000256" key="5">
    <source>
        <dbReference type="ARBA" id="ARBA00022645"/>
    </source>
</evidence>
<protein>
    <recommendedName>
        <fullName evidence="15">Peptidase M14 domain-containing protein</fullName>
    </recommendedName>
</protein>
<proteinExistence type="inferred from homology"/>
<evidence type="ECO:0000256" key="3">
    <source>
        <dbReference type="ARBA" id="ARBA00005988"/>
    </source>
</evidence>
<dbReference type="VEuPathDB" id="VectorBase:PPAI006030"/>
<keyword evidence="17" id="KW-1185">Reference proteome</keyword>
<evidence type="ECO:0000256" key="14">
    <source>
        <dbReference type="PROSITE-ProRule" id="PRU01379"/>
    </source>
</evidence>
<keyword evidence="9" id="KW-0378">Hydrolase</keyword>
<evidence type="ECO:0000256" key="7">
    <source>
        <dbReference type="ARBA" id="ARBA00022723"/>
    </source>
</evidence>
<dbReference type="EMBL" id="AJVK01032164">
    <property type="status" value="NOT_ANNOTATED_CDS"/>
    <property type="molecule type" value="Genomic_DNA"/>
</dbReference>
<feature type="active site" description="Proton donor/acceptor" evidence="14">
    <location>
        <position position="527"/>
    </location>
</feature>
<evidence type="ECO:0000256" key="8">
    <source>
        <dbReference type="ARBA" id="ARBA00022729"/>
    </source>
</evidence>
<keyword evidence="6" id="KW-0645">Protease</keyword>
<dbReference type="VEuPathDB" id="VectorBase:PPAPM1_009754"/>